<evidence type="ECO:0000256" key="2">
    <source>
        <dbReference type="SAM" id="Phobius"/>
    </source>
</evidence>
<protein>
    <recommendedName>
        <fullName evidence="3">DUF7344 domain-containing protein</fullName>
    </recommendedName>
</protein>
<keyword evidence="7" id="KW-1185">Reference proteome</keyword>
<dbReference type="EMBL" id="CP007551">
    <property type="protein sequence ID" value="AHZ22395.1"/>
    <property type="molecule type" value="Genomic_DNA"/>
</dbReference>
<dbReference type="PaxDb" id="523841-HFX_0467"/>
<dbReference type="PATRIC" id="fig|523841.21.peg.1638"/>
<dbReference type="EMBL" id="CP039139">
    <property type="protein sequence ID" value="QCQ74728.1"/>
    <property type="molecule type" value="Genomic_DNA"/>
</dbReference>
<dbReference type="OrthoDB" id="331021at2157"/>
<evidence type="ECO:0000259" key="3">
    <source>
        <dbReference type="Pfam" id="PF24035"/>
    </source>
</evidence>
<evidence type="ECO:0000313" key="6">
    <source>
        <dbReference type="EMBL" id="QCQ74728.1"/>
    </source>
</evidence>
<dbReference type="GeneID" id="40155830"/>
<reference evidence="5 7" key="1">
    <citation type="journal article" date="2014" name="PLoS Genet.">
        <title>Phylogenetically driven sequencing of extremely halophilic archaea reveals strategies for static and dynamic osmo-response.</title>
        <authorList>
            <person name="Becker E.A."/>
            <person name="Seitzer P.M."/>
            <person name="Tritt A."/>
            <person name="Larsen D."/>
            <person name="Krusor M."/>
            <person name="Yao A.I."/>
            <person name="Wu D."/>
            <person name="Madern D."/>
            <person name="Eisen J.A."/>
            <person name="Darling A.E."/>
            <person name="Facciotti M.T."/>
        </authorList>
    </citation>
    <scope>NUCLEOTIDE SEQUENCE [LARGE SCALE GENOMIC DNA]</scope>
    <source>
        <strain evidence="5">ATCC 33500</strain>
        <strain evidence="7">ATCC 33500 / DSM 1411 / JCM 8866 / NBRC 14739 / NCIMB 2177 / R-4</strain>
    </source>
</reference>
<keyword evidence="2" id="KW-0812">Transmembrane</keyword>
<dbReference type="Pfam" id="PF24035">
    <property type="entry name" value="DUF7344"/>
    <property type="match status" value="1"/>
</dbReference>
<reference evidence="6 9" key="3">
    <citation type="submission" date="2019-04" db="EMBL/GenBank/DDBJ databases">
        <title>Methylomes of two halophilic Archaea, Haloarcula marismortui and Haloferax mediterranei.</title>
        <authorList>
            <person name="DasSarma S."/>
            <person name="DasSarma P."/>
            <person name="DasSarma S."/>
            <person name="Fomenkov A."/>
            <person name="Vincze T."/>
            <person name="Anton B.P."/>
            <person name="Roberts R.J."/>
        </authorList>
    </citation>
    <scope>NUCLEOTIDE SEQUENCE [LARGE SCALE GENOMIC DNA]</scope>
    <source>
        <strain evidence="6">ATCC 33500</strain>
        <strain evidence="9">ATCC 33500 / DSM 1411 / JCM 8866 / NBRC 14739 / NCIMB 2177 / R-4</strain>
    </source>
</reference>
<accession>M0J4A1</accession>
<organism evidence="5 7">
    <name type="scientific">Haloferax mediterranei (strain ATCC 33500 / DSM 1411 / JCM 8866 / NBRC 14739 / NCIMB 2177 / R-4)</name>
    <name type="common">Halobacterium mediterranei</name>
    <dbReference type="NCBI Taxonomy" id="523841"/>
    <lineage>
        <taxon>Archaea</taxon>
        <taxon>Methanobacteriati</taxon>
        <taxon>Methanobacteriota</taxon>
        <taxon>Stenosarchaea group</taxon>
        <taxon>Halobacteria</taxon>
        <taxon>Halobacteriales</taxon>
        <taxon>Haloferacaceae</taxon>
        <taxon>Haloferax</taxon>
    </lineage>
</organism>
<keyword evidence="2" id="KW-0472">Membrane</keyword>
<dbReference type="Proteomes" id="UP000011603">
    <property type="component" value="Unassembled WGS sequence"/>
</dbReference>
<dbReference type="Proteomes" id="UP000027075">
    <property type="component" value="Chromosome"/>
</dbReference>
<evidence type="ECO:0000313" key="5">
    <source>
        <dbReference type="EMBL" id="EMA02525.1"/>
    </source>
</evidence>
<evidence type="ECO:0000313" key="4">
    <source>
        <dbReference type="EMBL" id="AHZ22395.1"/>
    </source>
</evidence>
<dbReference type="InterPro" id="IPR055768">
    <property type="entry name" value="DUF7344"/>
</dbReference>
<feature type="transmembrane region" description="Helical" evidence="2">
    <location>
        <begin position="159"/>
        <end position="181"/>
    </location>
</feature>
<evidence type="ECO:0000313" key="7">
    <source>
        <dbReference type="Proteomes" id="UP000011603"/>
    </source>
</evidence>
<gene>
    <name evidence="4" type="ORF">BM92_06920</name>
    <name evidence="5" type="ORF">C439_08080</name>
    <name evidence="6" type="ORF">E6P09_05395</name>
</gene>
<evidence type="ECO:0000313" key="9">
    <source>
        <dbReference type="Proteomes" id="UP000299011"/>
    </source>
</evidence>
<evidence type="ECO:0000313" key="8">
    <source>
        <dbReference type="Proteomes" id="UP000027075"/>
    </source>
</evidence>
<dbReference type="AlphaFoldDB" id="M0J4A1"/>
<feature type="domain" description="DUF7344" evidence="3">
    <location>
        <begin position="31"/>
        <end position="110"/>
    </location>
</feature>
<dbReference type="RefSeq" id="WP_004057901.1">
    <property type="nucleotide sequence ID" value="NC_017941.2"/>
</dbReference>
<feature type="region of interest" description="Disordered" evidence="1">
    <location>
        <begin position="1"/>
        <end position="24"/>
    </location>
</feature>
<reference evidence="4 8" key="2">
    <citation type="submission" date="2014-04" db="EMBL/GenBank/DDBJ databases">
        <title>Transcriptional profiles of Haloferax mediterranei on the basis of nitrogen availability.</title>
        <authorList>
            <person name="Bautista V."/>
        </authorList>
    </citation>
    <scope>NUCLEOTIDE SEQUENCE [LARGE SCALE GENOMIC DNA]</scope>
    <source>
        <strain evidence="4">ATCC 33500</strain>
        <strain evidence="8">ATCC 33500 / DSM 1411 / JCM 8866 / NBRC 14739 / NCIMB 2177 / R-4</strain>
    </source>
</reference>
<name>M0J4A1_HALMT</name>
<evidence type="ECO:0000256" key="1">
    <source>
        <dbReference type="SAM" id="MobiDB-lite"/>
    </source>
</evidence>
<keyword evidence="2" id="KW-1133">Transmembrane helix</keyword>
<dbReference type="Proteomes" id="UP000299011">
    <property type="component" value="Chromosome"/>
</dbReference>
<dbReference type="EMBL" id="AOLO01000007">
    <property type="protein sequence ID" value="EMA02525.1"/>
    <property type="molecule type" value="Genomic_DNA"/>
</dbReference>
<sequence>MTMSVEKVADWAAESVGPSEPTEELTQETVFETLSSERRRHVLHYLFQQEQPVTLKELSTQIAAWENNTKCDLVTYKERMRVYTALRQAHLPKMVDNNVVIFDEKRGVIEPTDDASALEVYLDIVPHNSISWSKYYAGLGVFSHGFVFANWIGLPPFSLIPSLGCAVIVTLLFSVSALVHAASDREMRLGREGQPPA</sequence>
<proteinExistence type="predicted"/>
<feature type="transmembrane region" description="Helical" evidence="2">
    <location>
        <begin position="135"/>
        <end position="153"/>
    </location>
</feature>